<evidence type="ECO:0000256" key="3">
    <source>
        <dbReference type="ARBA" id="ARBA00023163"/>
    </source>
</evidence>
<dbReference type="PROSITE" id="PS00356">
    <property type="entry name" value="HTH_LACI_1"/>
    <property type="match status" value="1"/>
</dbReference>
<dbReference type="PRINTS" id="PR00036">
    <property type="entry name" value="HTHLACI"/>
</dbReference>
<dbReference type="AlphaFoldDB" id="A0A6J4HK11"/>
<proteinExistence type="predicted"/>
<evidence type="ECO:0000259" key="4">
    <source>
        <dbReference type="PROSITE" id="PS50932"/>
    </source>
</evidence>
<accession>A0A6J4HK11</accession>
<dbReference type="GO" id="GO:0003700">
    <property type="term" value="F:DNA-binding transcription factor activity"/>
    <property type="evidence" value="ECO:0007669"/>
    <property type="project" value="TreeGrafter"/>
</dbReference>
<name>A0A6J4HK11_9CHLR</name>
<evidence type="ECO:0000313" key="5">
    <source>
        <dbReference type="EMBL" id="CAA9225312.1"/>
    </source>
</evidence>
<keyword evidence="2" id="KW-0238">DNA-binding</keyword>
<evidence type="ECO:0000256" key="2">
    <source>
        <dbReference type="ARBA" id="ARBA00023125"/>
    </source>
</evidence>
<evidence type="ECO:0000256" key="1">
    <source>
        <dbReference type="ARBA" id="ARBA00023015"/>
    </source>
</evidence>
<dbReference type="SUPFAM" id="SSF47413">
    <property type="entry name" value="lambda repressor-like DNA-binding domains"/>
    <property type="match status" value="1"/>
</dbReference>
<protein>
    <recommendedName>
        <fullName evidence="4">HTH lacI-type domain-containing protein</fullName>
    </recommendedName>
</protein>
<gene>
    <name evidence="5" type="ORF">AVDCRST_MAG77-690</name>
</gene>
<dbReference type="PANTHER" id="PTHR30146:SF148">
    <property type="entry name" value="HTH-TYPE TRANSCRIPTIONAL REPRESSOR PURR-RELATED"/>
    <property type="match status" value="1"/>
</dbReference>
<dbReference type="SMART" id="SM00354">
    <property type="entry name" value="HTH_LACI"/>
    <property type="match status" value="1"/>
</dbReference>
<dbReference type="GO" id="GO:0000976">
    <property type="term" value="F:transcription cis-regulatory region binding"/>
    <property type="evidence" value="ECO:0007669"/>
    <property type="project" value="TreeGrafter"/>
</dbReference>
<dbReference type="PROSITE" id="PS50932">
    <property type="entry name" value="HTH_LACI_2"/>
    <property type="match status" value="1"/>
</dbReference>
<dbReference type="Gene3D" id="1.10.260.40">
    <property type="entry name" value="lambda repressor-like DNA-binding domains"/>
    <property type="match status" value="1"/>
</dbReference>
<sequence>MATQHQGRSDAPQPVTLNDVAREAGVSATTVSHVINGTRFVAAETDERVHRAIEKLRYEVNAAA</sequence>
<keyword evidence="3" id="KW-0804">Transcription</keyword>
<dbReference type="CDD" id="cd01392">
    <property type="entry name" value="HTH_LacI"/>
    <property type="match status" value="1"/>
</dbReference>
<feature type="domain" description="HTH lacI-type" evidence="4">
    <location>
        <begin position="15"/>
        <end position="64"/>
    </location>
</feature>
<keyword evidence="1" id="KW-0805">Transcription regulation</keyword>
<organism evidence="5">
    <name type="scientific">uncultured Chloroflexota bacterium</name>
    <dbReference type="NCBI Taxonomy" id="166587"/>
    <lineage>
        <taxon>Bacteria</taxon>
        <taxon>Bacillati</taxon>
        <taxon>Chloroflexota</taxon>
        <taxon>environmental samples</taxon>
    </lineage>
</organism>
<dbReference type="InterPro" id="IPR010982">
    <property type="entry name" value="Lambda_DNA-bd_dom_sf"/>
</dbReference>
<dbReference type="EMBL" id="CADCTC010000047">
    <property type="protein sequence ID" value="CAA9225312.1"/>
    <property type="molecule type" value="Genomic_DNA"/>
</dbReference>
<dbReference type="PANTHER" id="PTHR30146">
    <property type="entry name" value="LACI-RELATED TRANSCRIPTIONAL REPRESSOR"/>
    <property type="match status" value="1"/>
</dbReference>
<dbReference type="Pfam" id="PF00356">
    <property type="entry name" value="LacI"/>
    <property type="match status" value="1"/>
</dbReference>
<reference evidence="5" key="1">
    <citation type="submission" date="2020-02" db="EMBL/GenBank/DDBJ databases">
        <authorList>
            <person name="Meier V. D."/>
        </authorList>
    </citation>
    <scope>NUCLEOTIDE SEQUENCE</scope>
    <source>
        <strain evidence="5">AVDCRST_MAG77</strain>
    </source>
</reference>
<dbReference type="InterPro" id="IPR000843">
    <property type="entry name" value="HTH_LacI"/>
</dbReference>